<feature type="transmembrane region" description="Helical" evidence="5">
    <location>
        <begin position="30"/>
        <end position="51"/>
    </location>
</feature>
<dbReference type="Pfam" id="PF12698">
    <property type="entry name" value="ABC2_membrane_3"/>
    <property type="match status" value="1"/>
</dbReference>
<dbReference type="OrthoDB" id="5486437at2"/>
<evidence type="ECO:0000256" key="4">
    <source>
        <dbReference type="ARBA" id="ARBA00023136"/>
    </source>
</evidence>
<sequence length="399" mass="43534">MQTHNINNLRGFWTILRKEVIDNLRDRRTLTTMAVSIVVGPLLLFGFLWFAEKTVKEETDLVNAEPTQLPVVGADNAPNLMTWLAQNNIEIVAPPSEPEQAVKRGELRVVLVVPENYAAAFTAGESAPVRLIHDSSISGLDKIGYRTVQKALLTYSSQIGSMRLVARGVNPSIVKAVQINVSDVASPQARNAQVLSMMPYLIILFIMVGGMYLAIDTTAGEREKGSLEPLLTQPISRSTILLAKLGATVVFSALTLLLVLIGIGLSMDYVPIDMISLSIDSAIIVKTFIACLPFVLLGSALMVLLASFTKSYKEAQSYLGMMMIIPSLPLMLLMMMSPQPSLSNMWIPSFSQGLIIIQTFKGEDIAWNLVALSMGASTLLALLLALLAVKLYQRERILG</sequence>
<dbReference type="EMBL" id="QNRT01000001">
    <property type="protein sequence ID" value="RBP52825.1"/>
    <property type="molecule type" value="Genomic_DNA"/>
</dbReference>
<evidence type="ECO:0000313" key="8">
    <source>
        <dbReference type="Proteomes" id="UP000253083"/>
    </source>
</evidence>
<dbReference type="InterPro" id="IPR013525">
    <property type="entry name" value="ABC2_TM"/>
</dbReference>
<keyword evidence="4 5" id="KW-0472">Membrane</keyword>
<feature type="transmembrane region" description="Helical" evidence="5">
    <location>
        <begin position="197"/>
        <end position="215"/>
    </location>
</feature>
<feature type="transmembrane region" description="Helical" evidence="5">
    <location>
        <begin position="283"/>
        <end position="306"/>
    </location>
</feature>
<reference evidence="7 8" key="1">
    <citation type="submission" date="2018-06" db="EMBL/GenBank/DDBJ databases">
        <title>Genomic Encyclopedia of Type Strains, Phase IV (KMG-IV): sequencing the most valuable type-strain genomes for metagenomic binning, comparative biology and taxonomic classification.</title>
        <authorList>
            <person name="Goeker M."/>
        </authorList>
    </citation>
    <scope>NUCLEOTIDE SEQUENCE [LARGE SCALE GENOMIC DNA]</scope>
    <source>
        <strain evidence="7 8">DSM 24032</strain>
    </source>
</reference>
<accession>A0A395JQJ0</accession>
<keyword evidence="2 5" id="KW-0812">Transmembrane</keyword>
<dbReference type="PANTHER" id="PTHR43471">
    <property type="entry name" value="ABC TRANSPORTER PERMEASE"/>
    <property type="match status" value="1"/>
</dbReference>
<feature type="transmembrane region" description="Helical" evidence="5">
    <location>
        <begin position="365"/>
        <end position="389"/>
    </location>
</feature>
<evidence type="ECO:0000256" key="1">
    <source>
        <dbReference type="ARBA" id="ARBA00004141"/>
    </source>
</evidence>
<dbReference type="Proteomes" id="UP000253083">
    <property type="component" value="Unassembled WGS sequence"/>
</dbReference>
<keyword evidence="8" id="KW-1185">Reference proteome</keyword>
<dbReference type="PANTHER" id="PTHR43471:SF3">
    <property type="entry name" value="ABC TRANSPORTER PERMEASE PROTEIN NATB"/>
    <property type="match status" value="1"/>
</dbReference>
<evidence type="ECO:0000256" key="5">
    <source>
        <dbReference type="SAM" id="Phobius"/>
    </source>
</evidence>
<feature type="domain" description="ABC-2 type transporter transmembrane" evidence="6">
    <location>
        <begin position="36"/>
        <end position="386"/>
    </location>
</feature>
<dbReference type="GO" id="GO:0140359">
    <property type="term" value="F:ABC-type transporter activity"/>
    <property type="evidence" value="ECO:0007669"/>
    <property type="project" value="InterPro"/>
</dbReference>
<gene>
    <name evidence="7" type="ORF">DFR28_101209</name>
</gene>
<feature type="transmembrane region" description="Helical" evidence="5">
    <location>
        <begin position="241"/>
        <end position="263"/>
    </location>
</feature>
<feature type="transmembrane region" description="Helical" evidence="5">
    <location>
        <begin position="318"/>
        <end position="336"/>
    </location>
</feature>
<comment type="subcellular location">
    <subcellularLocation>
        <location evidence="1">Membrane</location>
        <topology evidence="1">Multi-pass membrane protein</topology>
    </subcellularLocation>
</comment>
<evidence type="ECO:0000256" key="3">
    <source>
        <dbReference type="ARBA" id="ARBA00022989"/>
    </source>
</evidence>
<organism evidence="7 8">
    <name type="scientific">Arenicella xantha</name>
    <dbReference type="NCBI Taxonomy" id="644221"/>
    <lineage>
        <taxon>Bacteria</taxon>
        <taxon>Pseudomonadati</taxon>
        <taxon>Pseudomonadota</taxon>
        <taxon>Gammaproteobacteria</taxon>
        <taxon>Arenicellales</taxon>
        <taxon>Arenicellaceae</taxon>
        <taxon>Arenicella</taxon>
    </lineage>
</organism>
<evidence type="ECO:0000259" key="6">
    <source>
        <dbReference type="Pfam" id="PF12698"/>
    </source>
</evidence>
<dbReference type="FunCoup" id="A0A395JQJ0">
    <property type="interactions" value="317"/>
</dbReference>
<protein>
    <submittedName>
        <fullName evidence="7">Sodium transport system permease protein</fullName>
    </submittedName>
</protein>
<dbReference type="AlphaFoldDB" id="A0A395JQJ0"/>
<evidence type="ECO:0000256" key="2">
    <source>
        <dbReference type="ARBA" id="ARBA00022692"/>
    </source>
</evidence>
<name>A0A395JQJ0_9GAMM</name>
<dbReference type="RefSeq" id="WP_113952443.1">
    <property type="nucleotide sequence ID" value="NZ_QNRT01000001.1"/>
</dbReference>
<comment type="caution">
    <text evidence="7">The sequence shown here is derived from an EMBL/GenBank/DDBJ whole genome shotgun (WGS) entry which is preliminary data.</text>
</comment>
<evidence type="ECO:0000313" key="7">
    <source>
        <dbReference type="EMBL" id="RBP52825.1"/>
    </source>
</evidence>
<proteinExistence type="predicted"/>
<keyword evidence="3 5" id="KW-1133">Transmembrane helix</keyword>
<dbReference type="InParanoid" id="A0A395JQJ0"/>
<dbReference type="GO" id="GO:0016020">
    <property type="term" value="C:membrane"/>
    <property type="evidence" value="ECO:0007669"/>
    <property type="project" value="UniProtKB-SubCell"/>
</dbReference>